<keyword evidence="2" id="KW-1185">Reference proteome</keyword>
<reference evidence="1 2" key="1">
    <citation type="submission" date="2024-09" db="EMBL/GenBank/DDBJ databases">
        <authorList>
            <person name="Sun Q."/>
            <person name="Mori K."/>
        </authorList>
    </citation>
    <scope>NUCLEOTIDE SEQUENCE [LARGE SCALE GENOMIC DNA]</scope>
    <source>
        <strain evidence="1 2">TBRC 1432</strain>
    </source>
</reference>
<dbReference type="InterPro" id="IPR018561">
    <property type="entry name" value="AosR"/>
</dbReference>
<dbReference type="RefSeq" id="WP_273938094.1">
    <property type="nucleotide sequence ID" value="NZ_CP097263.1"/>
</dbReference>
<protein>
    <submittedName>
        <fullName evidence="1">Uncharacterized protein</fullName>
    </submittedName>
</protein>
<evidence type="ECO:0000313" key="2">
    <source>
        <dbReference type="Proteomes" id="UP001589810"/>
    </source>
</evidence>
<gene>
    <name evidence="1" type="ORF">ACFFH7_41640</name>
</gene>
<name>A0ABV6N6A6_9PSEU</name>
<organism evidence="1 2">
    <name type="scientific">Kutzneria chonburiensis</name>
    <dbReference type="NCBI Taxonomy" id="1483604"/>
    <lineage>
        <taxon>Bacteria</taxon>
        <taxon>Bacillati</taxon>
        <taxon>Actinomycetota</taxon>
        <taxon>Actinomycetes</taxon>
        <taxon>Pseudonocardiales</taxon>
        <taxon>Pseudonocardiaceae</taxon>
        <taxon>Kutzneria</taxon>
    </lineage>
</organism>
<dbReference type="EMBL" id="JBHLUD010000015">
    <property type="protein sequence ID" value="MFC0548068.1"/>
    <property type="molecule type" value="Genomic_DNA"/>
</dbReference>
<evidence type="ECO:0000313" key="1">
    <source>
        <dbReference type="EMBL" id="MFC0548068.1"/>
    </source>
</evidence>
<dbReference type="Pfam" id="PF09438">
    <property type="entry name" value="DUF2017"/>
    <property type="match status" value="1"/>
</dbReference>
<comment type="caution">
    <text evidence="1">The sequence shown here is derived from an EMBL/GenBank/DDBJ whole genome shotgun (WGS) entry which is preliminary data.</text>
</comment>
<dbReference type="Proteomes" id="UP001589810">
    <property type="component" value="Unassembled WGS sequence"/>
</dbReference>
<proteinExistence type="predicted"/>
<sequence>MTETDNEVALDGDWLVLSLSAQAVAVIRRAAGDLAVAIEDKRANEAWWSFRTPMHLFPEAYESRRDQKAYIQRHELDIRAELTAAAHRVIAALDAGRPMRYPAAQADDLLRVFGSARLLYVDRDAPPSSATPKAAAAYLLSAMQHEIVVTLRPELAGVGPQ</sequence>
<accession>A0ABV6N6A6</accession>